<evidence type="ECO:0008006" key="2">
    <source>
        <dbReference type="Google" id="ProtNLM"/>
    </source>
</evidence>
<name>A0A7C3J506_9CREN</name>
<accession>A0A7C3J506</accession>
<dbReference type="EMBL" id="DSTX01000013">
    <property type="protein sequence ID" value="HFK21203.1"/>
    <property type="molecule type" value="Genomic_DNA"/>
</dbReference>
<comment type="caution">
    <text evidence="1">The sequence shown here is derived from an EMBL/GenBank/DDBJ whole genome shotgun (WGS) entry which is preliminary data.</text>
</comment>
<dbReference type="InterPro" id="IPR036390">
    <property type="entry name" value="WH_DNA-bd_sf"/>
</dbReference>
<evidence type="ECO:0000313" key="1">
    <source>
        <dbReference type="EMBL" id="HFK21203.1"/>
    </source>
</evidence>
<dbReference type="InterPro" id="IPR036388">
    <property type="entry name" value="WH-like_DNA-bd_sf"/>
</dbReference>
<sequence>MLWNEVTKLIEVLKDEKDLSLSQLVEKSGLGCQTVHSHLKHLLETGFVWQEAAKHGVCRPTMVYHRFKQRTEVAEANVVRLKFQKLKHASRFEKGGWCKELRGNRASEKYP</sequence>
<dbReference type="AlphaFoldDB" id="A0A7C3J506"/>
<dbReference type="Gene3D" id="1.10.10.10">
    <property type="entry name" value="Winged helix-like DNA-binding domain superfamily/Winged helix DNA-binding domain"/>
    <property type="match status" value="1"/>
</dbReference>
<gene>
    <name evidence="1" type="ORF">ENS19_08020</name>
</gene>
<proteinExistence type="predicted"/>
<reference evidence="1" key="1">
    <citation type="journal article" date="2020" name="mSystems">
        <title>Genome- and Community-Level Interaction Insights into Carbon Utilization and Element Cycling Functions of Hydrothermarchaeota in Hydrothermal Sediment.</title>
        <authorList>
            <person name="Zhou Z."/>
            <person name="Liu Y."/>
            <person name="Xu W."/>
            <person name="Pan J."/>
            <person name="Luo Z.H."/>
            <person name="Li M."/>
        </authorList>
    </citation>
    <scope>NUCLEOTIDE SEQUENCE [LARGE SCALE GENOMIC DNA]</scope>
    <source>
        <strain evidence="1">SpSt-468</strain>
    </source>
</reference>
<dbReference type="SUPFAM" id="SSF46785">
    <property type="entry name" value="Winged helix' DNA-binding domain"/>
    <property type="match status" value="1"/>
</dbReference>
<organism evidence="1">
    <name type="scientific">Candidatus Methanomethylicus mesodigestus</name>
    <dbReference type="NCBI Taxonomy" id="1867258"/>
    <lineage>
        <taxon>Archaea</taxon>
        <taxon>Thermoproteota</taxon>
        <taxon>Methanosuratincolia</taxon>
        <taxon>Candidatus Methanomethylicales</taxon>
        <taxon>Candidatus Methanomethylicaceae</taxon>
        <taxon>Candidatus Methanomethylicus</taxon>
    </lineage>
</organism>
<protein>
    <recommendedName>
        <fullName evidence="2">Winged helix-turn-helix transcriptional regulator</fullName>
    </recommendedName>
</protein>